<evidence type="ECO:0000256" key="1">
    <source>
        <dbReference type="ARBA" id="ARBA00017146"/>
    </source>
</evidence>
<dbReference type="GO" id="GO:0046689">
    <property type="term" value="P:response to mercury ion"/>
    <property type="evidence" value="ECO:0007669"/>
    <property type="project" value="UniProtKB-KW"/>
</dbReference>
<dbReference type="PRINTS" id="PR00040">
    <property type="entry name" value="HTHMERR"/>
</dbReference>
<evidence type="ECO:0000259" key="8">
    <source>
        <dbReference type="PROSITE" id="PS50937"/>
    </source>
</evidence>
<dbReference type="OrthoDB" id="9808480at2"/>
<evidence type="ECO:0000313" key="10">
    <source>
        <dbReference type="Proteomes" id="UP000192342"/>
    </source>
</evidence>
<dbReference type="GO" id="GO:0003677">
    <property type="term" value="F:DNA binding"/>
    <property type="evidence" value="ECO:0007669"/>
    <property type="project" value="UniProtKB-KW"/>
</dbReference>
<keyword evidence="5" id="KW-0238">DNA-binding</keyword>
<evidence type="ECO:0000313" key="9">
    <source>
        <dbReference type="EMBL" id="ORE88801.1"/>
    </source>
</evidence>
<dbReference type="Proteomes" id="UP000192342">
    <property type="component" value="Unassembled WGS sequence"/>
</dbReference>
<dbReference type="Pfam" id="PF13411">
    <property type="entry name" value="MerR_1"/>
    <property type="match status" value="1"/>
</dbReference>
<dbReference type="PROSITE" id="PS00552">
    <property type="entry name" value="HTH_MERR_1"/>
    <property type="match status" value="1"/>
</dbReference>
<evidence type="ECO:0000256" key="6">
    <source>
        <dbReference type="ARBA" id="ARBA00023163"/>
    </source>
</evidence>
<keyword evidence="10" id="KW-1185">Reference proteome</keyword>
<evidence type="ECO:0000256" key="3">
    <source>
        <dbReference type="ARBA" id="ARBA00022914"/>
    </source>
</evidence>
<reference evidence="9 10" key="1">
    <citation type="submission" date="2013-04" db="EMBL/GenBank/DDBJ databases">
        <title>Oceanococcus atlanticus 22II-S10r2 Genome Sequencing.</title>
        <authorList>
            <person name="Lai Q."/>
            <person name="Li G."/>
            <person name="Shao Z."/>
        </authorList>
    </citation>
    <scope>NUCLEOTIDE SEQUENCE [LARGE SCALE GENOMIC DNA]</scope>
    <source>
        <strain evidence="9 10">22II-S10r2</strain>
    </source>
</reference>
<dbReference type="AlphaFoldDB" id="A0A1Y1SHK9"/>
<dbReference type="PANTHER" id="PTHR30204:SF94">
    <property type="entry name" value="HEAVY METAL-DEPENDENT TRANSCRIPTIONAL REGULATOR HI_0293-RELATED"/>
    <property type="match status" value="1"/>
</dbReference>
<dbReference type="InterPro" id="IPR011794">
    <property type="entry name" value="MerR"/>
</dbReference>
<name>A0A1Y1SHK9_9GAMM</name>
<keyword evidence="2" id="KW-0475">Mercuric resistance</keyword>
<keyword evidence="4" id="KW-0805">Transcription regulation</keyword>
<dbReference type="Gene3D" id="1.10.1660.10">
    <property type="match status" value="1"/>
</dbReference>
<feature type="domain" description="HTH merR-type" evidence="8">
    <location>
        <begin position="1"/>
        <end position="69"/>
    </location>
</feature>
<protein>
    <recommendedName>
        <fullName evidence="1">Mercuric resistance operon regulatory protein</fullName>
    </recommendedName>
</protein>
<dbReference type="InterPro" id="IPR000551">
    <property type="entry name" value="MerR-type_HTH_dom"/>
</dbReference>
<evidence type="ECO:0000256" key="5">
    <source>
        <dbReference type="ARBA" id="ARBA00023125"/>
    </source>
</evidence>
<dbReference type="InterPro" id="IPR009061">
    <property type="entry name" value="DNA-bd_dom_put_sf"/>
</dbReference>
<accession>A0A1Y1SHK9</accession>
<comment type="function">
    <text evidence="7">Mediates the mercuric-dependent induction of mercury resistance operon. In the absence of mercury MerR represses transcription by binding tightly to the mer operator region; when mercury is present the dimeric complex binds a single ion and becomes a potent transcriptional activator, while remaining bound to the mer site.</text>
</comment>
<sequence>MTIGRLAKQAGVNIDTIRFYERRGLMPPPARRSSGYREYDAAEVGRLNFIRRAKHLGFSLDEIAELLVLSSGTDMAAIREAATAKLLEVEKRIKEMQRIRQGLKVVIEKCPGHGSPSDCPIVSSLSGNDEH</sequence>
<dbReference type="GO" id="GO:0003700">
    <property type="term" value="F:DNA-binding transcription factor activity"/>
    <property type="evidence" value="ECO:0007669"/>
    <property type="project" value="InterPro"/>
</dbReference>
<dbReference type="SUPFAM" id="SSF46955">
    <property type="entry name" value="Putative DNA-binding domain"/>
    <property type="match status" value="1"/>
</dbReference>
<evidence type="ECO:0000256" key="2">
    <source>
        <dbReference type="ARBA" id="ARBA00022466"/>
    </source>
</evidence>
<gene>
    <name evidence="9" type="ORF">ATO7_02960</name>
</gene>
<dbReference type="PANTHER" id="PTHR30204">
    <property type="entry name" value="REDOX-CYCLING DRUG-SENSING TRANSCRIPTIONAL ACTIVATOR SOXR"/>
    <property type="match status" value="1"/>
</dbReference>
<dbReference type="CDD" id="cd04783">
    <property type="entry name" value="HTH_MerR1"/>
    <property type="match status" value="1"/>
</dbReference>
<keyword evidence="6" id="KW-0804">Transcription</keyword>
<dbReference type="GO" id="GO:0045340">
    <property type="term" value="F:mercury ion binding"/>
    <property type="evidence" value="ECO:0007669"/>
    <property type="project" value="InterPro"/>
</dbReference>
<keyword evidence="3" id="KW-0476">Mercury</keyword>
<dbReference type="PROSITE" id="PS50937">
    <property type="entry name" value="HTH_MERR_2"/>
    <property type="match status" value="1"/>
</dbReference>
<dbReference type="STRING" id="1317117.ATO7_02960"/>
<dbReference type="SMART" id="SM00422">
    <property type="entry name" value="HTH_MERR"/>
    <property type="match status" value="1"/>
</dbReference>
<evidence type="ECO:0000256" key="7">
    <source>
        <dbReference type="ARBA" id="ARBA00024874"/>
    </source>
</evidence>
<dbReference type="EMBL" id="AQQV01000001">
    <property type="protein sequence ID" value="ORE88801.1"/>
    <property type="molecule type" value="Genomic_DNA"/>
</dbReference>
<organism evidence="9 10">
    <name type="scientific">Oceanococcus atlanticus</name>
    <dbReference type="NCBI Taxonomy" id="1317117"/>
    <lineage>
        <taxon>Bacteria</taxon>
        <taxon>Pseudomonadati</taxon>
        <taxon>Pseudomonadota</taxon>
        <taxon>Gammaproteobacteria</taxon>
        <taxon>Chromatiales</taxon>
        <taxon>Oceanococcaceae</taxon>
        <taxon>Oceanococcus</taxon>
    </lineage>
</organism>
<dbReference type="InterPro" id="IPR047057">
    <property type="entry name" value="MerR_fam"/>
</dbReference>
<proteinExistence type="predicted"/>
<evidence type="ECO:0000256" key="4">
    <source>
        <dbReference type="ARBA" id="ARBA00023015"/>
    </source>
</evidence>
<comment type="caution">
    <text evidence="9">The sequence shown here is derived from an EMBL/GenBank/DDBJ whole genome shotgun (WGS) entry which is preliminary data.</text>
</comment>